<dbReference type="Proteomes" id="UP000270296">
    <property type="component" value="Unassembled WGS sequence"/>
</dbReference>
<dbReference type="AlphaFoldDB" id="A0A183IBA8"/>
<protein>
    <submittedName>
        <fullName evidence="4">F5/8 type C domain-containing protein</fullName>
    </submittedName>
</protein>
<gene>
    <name evidence="2" type="ORF">SBAD_LOCUS902</name>
</gene>
<feature type="region of interest" description="Disordered" evidence="1">
    <location>
        <begin position="1"/>
        <end position="33"/>
    </location>
</feature>
<feature type="compositionally biased region" description="Polar residues" evidence="1">
    <location>
        <begin position="16"/>
        <end position="33"/>
    </location>
</feature>
<evidence type="ECO:0000313" key="4">
    <source>
        <dbReference type="WBParaSite" id="SBAD_0000092501-mRNA-1"/>
    </source>
</evidence>
<sequence length="66" mass="7208">MICSGSGDDSGDRSETAGQFDSVSRRQTLSTADKSWDVGGSQWMQLRDVGERFAFVAQLLRGLISH</sequence>
<dbReference type="WBParaSite" id="SBAD_0000092501-mRNA-1">
    <property type="protein sequence ID" value="SBAD_0000092501-mRNA-1"/>
    <property type="gene ID" value="SBAD_0000092501"/>
</dbReference>
<evidence type="ECO:0000313" key="2">
    <source>
        <dbReference type="EMBL" id="VDO92522.1"/>
    </source>
</evidence>
<organism evidence="4">
    <name type="scientific">Soboliphyme baturini</name>
    <dbReference type="NCBI Taxonomy" id="241478"/>
    <lineage>
        <taxon>Eukaryota</taxon>
        <taxon>Metazoa</taxon>
        <taxon>Ecdysozoa</taxon>
        <taxon>Nematoda</taxon>
        <taxon>Enoplea</taxon>
        <taxon>Dorylaimia</taxon>
        <taxon>Dioctophymatida</taxon>
        <taxon>Dioctophymatoidea</taxon>
        <taxon>Soboliphymatidae</taxon>
        <taxon>Soboliphyme</taxon>
    </lineage>
</organism>
<name>A0A183IBA8_9BILA</name>
<evidence type="ECO:0000313" key="3">
    <source>
        <dbReference type="Proteomes" id="UP000270296"/>
    </source>
</evidence>
<reference evidence="4" key="1">
    <citation type="submission" date="2016-06" db="UniProtKB">
        <authorList>
            <consortium name="WormBaseParasite"/>
        </authorList>
    </citation>
    <scope>IDENTIFICATION</scope>
</reference>
<accession>A0A183IBA8</accession>
<evidence type="ECO:0000256" key="1">
    <source>
        <dbReference type="SAM" id="MobiDB-lite"/>
    </source>
</evidence>
<proteinExistence type="predicted"/>
<dbReference type="EMBL" id="UZAM01006654">
    <property type="protein sequence ID" value="VDO92522.1"/>
    <property type="molecule type" value="Genomic_DNA"/>
</dbReference>
<keyword evidence="3" id="KW-1185">Reference proteome</keyword>
<reference evidence="2 3" key="2">
    <citation type="submission" date="2018-11" db="EMBL/GenBank/DDBJ databases">
        <authorList>
            <consortium name="Pathogen Informatics"/>
        </authorList>
    </citation>
    <scope>NUCLEOTIDE SEQUENCE [LARGE SCALE GENOMIC DNA]</scope>
</reference>